<dbReference type="PROSITE" id="PS51194">
    <property type="entry name" value="HELICASE_CTER"/>
    <property type="match status" value="1"/>
</dbReference>
<dbReference type="InterPro" id="IPR014001">
    <property type="entry name" value="Helicase_ATP-bd"/>
</dbReference>
<comment type="catalytic activity">
    <reaction evidence="5">
        <text>ATP + H2O = ADP + phosphate + H(+)</text>
        <dbReference type="Rhea" id="RHEA:13065"/>
        <dbReference type="ChEBI" id="CHEBI:15377"/>
        <dbReference type="ChEBI" id="CHEBI:15378"/>
        <dbReference type="ChEBI" id="CHEBI:30616"/>
        <dbReference type="ChEBI" id="CHEBI:43474"/>
        <dbReference type="ChEBI" id="CHEBI:456216"/>
        <dbReference type="EC" id="3.6.4.13"/>
    </reaction>
</comment>
<evidence type="ECO:0000256" key="3">
    <source>
        <dbReference type="ARBA" id="ARBA00022840"/>
    </source>
</evidence>
<dbReference type="AlphaFoldDB" id="A0A8H4R6G7"/>
<dbReference type="GO" id="GO:0003724">
    <property type="term" value="F:RNA helicase activity"/>
    <property type="evidence" value="ECO:0007669"/>
    <property type="project" value="UniProtKB-EC"/>
</dbReference>
<keyword evidence="5" id="KW-0347">Helicase</keyword>
<keyword evidence="3 5" id="KW-0067">ATP-binding</keyword>
<sequence length="568" mass="62978">MSSLLLPSTWQWTRQPAACRRAWSVATSLQRTIRTHRASTKLVDRQSSVPAAEVPKVKLSAGNAQESYLETRKSSFAALGLDSRFVKALQTAFSKVVEPTGVQERLIPEVLGDKDILLKDITGSGKSFGLILGLLNKPRKVLHVAGGKKRAVTTLFVVPHRDLAFQLLHWIERLTSVMRPSPPLRSIVQVLVRGSDAAGASRAERIAELKKTPPHILICTPQALKEVYEEDKTALKLDTLSTVVVDEVDYLVDIDDKNRRKIKHPGPTREMLDVIYARRKELCENQYDPSEDEEGQYESVAEWRNEKEREEEIPQLILSSATLKVHFKNFLFTESGWLNSYNLVKISGDKKSGAGRIMHSILVTTENGVKNIEGAVQIAREEEEIRGMEAEEEEAEEDEAGNEYFNAKYRKTPSPFDPSGMEAIATAFALDVPSIALLVIPSSAPVHRAVHELRELGVNAEILDLLVGKKGQAYLMSGDVEKIRANPRLLVATVATTRGVDLPELSHVFMLGMGDGGRDGYVHVAGRVGRFGRAGKVISVVSDQNEAVRMNRLLATIGEQPVLFQHFD</sequence>
<keyword evidence="9" id="KW-1185">Reference proteome</keyword>
<dbReference type="Proteomes" id="UP000521872">
    <property type="component" value="Unassembled WGS sequence"/>
</dbReference>
<dbReference type="Pfam" id="PF00271">
    <property type="entry name" value="Helicase_C"/>
    <property type="match status" value="1"/>
</dbReference>
<keyword evidence="1 5" id="KW-0547">Nucleotide-binding</keyword>
<accession>A0A8H4R6G7</accession>
<dbReference type="GO" id="GO:0005524">
    <property type="term" value="F:ATP binding"/>
    <property type="evidence" value="ECO:0007669"/>
    <property type="project" value="UniProtKB-UniRule"/>
</dbReference>
<evidence type="ECO:0000259" key="7">
    <source>
        <dbReference type="PROSITE" id="PS51194"/>
    </source>
</evidence>
<dbReference type="GO" id="GO:0016787">
    <property type="term" value="F:hydrolase activity"/>
    <property type="evidence" value="ECO:0007669"/>
    <property type="project" value="UniProtKB-KW"/>
</dbReference>
<protein>
    <recommendedName>
        <fullName evidence="5">ATP-dependent RNA helicase</fullName>
        <ecNumber evidence="5">3.6.4.13</ecNumber>
    </recommendedName>
</protein>
<dbReference type="PROSITE" id="PS51192">
    <property type="entry name" value="HELICASE_ATP_BIND_1"/>
    <property type="match status" value="1"/>
</dbReference>
<evidence type="ECO:0000313" key="8">
    <source>
        <dbReference type="EMBL" id="KAF4623783.1"/>
    </source>
</evidence>
<dbReference type="EC" id="3.6.4.13" evidence="5"/>
<keyword evidence="2 5" id="KW-0378">Hydrolase</keyword>
<dbReference type="Pfam" id="PF00270">
    <property type="entry name" value="DEAD"/>
    <property type="match status" value="1"/>
</dbReference>
<evidence type="ECO:0000256" key="5">
    <source>
        <dbReference type="RuleBase" id="RU365068"/>
    </source>
</evidence>
<dbReference type="SMART" id="SM00490">
    <property type="entry name" value="HELICc"/>
    <property type="match status" value="1"/>
</dbReference>
<comment type="similarity">
    <text evidence="5">Belongs to the DEAD box helicase family.</text>
</comment>
<dbReference type="InterPro" id="IPR027417">
    <property type="entry name" value="P-loop_NTPase"/>
</dbReference>
<evidence type="ECO:0000256" key="1">
    <source>
        <dbReference type="ARBA" id="ARBA00022741"/>
    </source>
</evidence>
<dbReference type="SUPFAM" id="SSF52540">
    <property type="entry name" value="P-loop containing nucleoside triphosphate hydrolases"/>
    <property type="match status" value="1"/>
</dbReference>
<dbReference type="InterPro" id="IPR001650">
    <property type="entry name" value="Helicase_C-like"/>
</dbReference>
<feature type="domain" description="Helicase C-terminal" evidence="7">
    <location>
        <begin position="424"/>
        <end position="568"/>
    </location>
</feature>
<comment type="caution">
    <text evidence="8">The sequence shown here is derived from an EMBL/GenBank/DDBJ whole genome shotgun (WGS) entry which is preliminary data.</text>
</comment>
<reference evidence="8 9" key="1">
    <citation type="submission" date="2019-12" db="EMBL/GenBank/DDBJ databases">
        <authorList>
            <person name="Floudas D."/>
            <person name="Bentzer J."/>
            <person name="Ahren D."/>
            <person name="Johansson T."/>
            <person name="Persson P."/>
            <person name="Tunlid A."/>
        </authorList>
    </citation>
    <scope>NUCLEOTIDE SEQUENCE [LARGE SCALE GENOMIC DNA]</scope>
    <source>
        <strain evidence="8 9">CBS 102.39</strain>
    </source>
</reference>
<dbReference type="InterPro" id="IPR011545">
    <property type="entry name" value="DEAD/DEAH_box_helicase_dom"/>
</dbReference>
<comment type="function">
    <text evidence="5">RNA helicase.</text>
</comment>
<gene>
    <name evidence="8" type="ORF">D9613_002083</name>
</gene>
<dbReference type="SMART" id="SM00487">
    <property type="entry name" value="DEXDc"/>
    <property type="match status" value="1"/>
</dbReference>
<dbReference type="Gene3D" id="3.40.50.300">
    <property type="entry name" value="P-loop containing nucleotide triphosphate hydrolases"/>
    <property type="match status" value="2"/>
</dbReference>
<proteinExistence type="inferred from homology"/>
<comment type="domain">
    <text evidence="5">The Q motif is unique to and characteristic of the DEAD box family of RNA helicases and controls ATP binding and hydrolysis.</text>
</comment>
<dbReference type="EMBL" id="JAACJL010000001">
    <property type="protein sequence ID" value="KAF4623783.1"/>
    <property type="molecule type" value="Genomic_DNA"/>
</dbReference>
<dbReference type="GO" id="GO:0003723">
    <property type="term" value="F:RNA binding"/>
    <property type="evidence" value="ECO:0007669"/>
    <property type="project" value="UniProtKB-UniRule"/>
</dbReference>
<name>A0A8H4R6G7_9AGAR</name>
<keyword evidence="4 5" id="KW-0694">RNA-binding</keyword>
<dbReference type="PANTHER" id="PTHR24031">
    <property type="entry name" value="RNA HELICASE"/>
    <property type="match status" value="1"/>
</dbReference>
<evidence type="ECO:0000256" key="4">
    <source>
        <dbReference type="ARBA" id="ARBA00022884"/>
    </source>
</evidence>
<evidence type="ECO:0000313" key="9">
    <source>
        <dbReference type="Proteomes" id="UP000521872"/>
    </source>
</evidence>
<evidence type="ECO:0000256" key="2">
    <source>
        <dbReference type="ARBA" id="ARBA00022801"/>
    </source>
</evidence>
<feature type="domain" description="Helicase ATP-binding" evidence="6">
    <location>
        <begin position="107"/>
        <end position="341"/>
    </location>
</feature>
<evidence type="ECO:0000259" key="6">
    <source>
        <dbReference type="PROSITE" id="PS51192"/>
    </source>
</evidence>
<organism evidence="8 9">
    <name type="scientific">Agrocybe pediades</name>
    <dbReference type="NCBI Taxonomy" id="84607"/>
    <lineage>
        <taxon>Eukaryota</taxon>
        <taxon>Fungi</taxon>
        <taxon>Dikarya</taxon>
        <taxon>Basidiomycota</taxon>
        <taxon>Agaricomycotina</taxon>
        <taxon>Agaricomycetes</taxon>
        <taxon>Agaricomycetidae</taxon>
        <taxon>Agaricales</taxon>
        <taxon>Agaricineae</taxon>
        <taxon>Strophariaceae</taxon>
        <taxon>Agrocybe</taxon>
    </lineage>
</organism>